<gene>
    <name evidence="1" type="ORF">MJG53_001884</name>
</gene>
<dbReference type="Proteomes" id="UP001057279">
    <property type="component" value="Linkage Group LG01"/>
</dbReference>
<name>A0ACB9VN87_9CETA</name>
<organism evidence="1 2">
    <name type="scientific">Ovis ammon polii x Ovis aries</name>
    <dbReference type="NCBI Taxonomy" id="2918886"/>
    <lineage>
        <taxon>Eukaryota</taxon>
        <taxon>Metazoa</taxon>
        <taxon>Chordata</taxon>
        <taxon>Craniata</taxon>
        <taxon>Vertebrata</taxon>
        <taxon>Euteleostomi</taxon>
        <taxon>Mammalia</taxon>
        <taxon>Eutheria</taxon>
        <taxon>Laurasiatheria</taxon>
        <taxon>Artiodactyla</taxon>
        <taxon>Ruminantia</taxon>
        <taxon>Pecora</taxon>
        <taxon>Bovidae</taxon>
        <taxon>Caprinae</taxon>
        <taxon>Ovis</taxon>
    </lineage>
</organism>
<evidence type="ECO:0000313" key="2">
    <source>
        <dbReference type="Proteomes" id="UP001057279"/>
    </source>
</evidence>
<keyword evidence="2" id="KW-1185">Reference proteome</keyword>
<dbReference type="EMBL" id="CM043026">
    <property type="protein sequence ID" value="KAI4590835.1"/>
    <property type="molecule type" value="Genomic_DNA"/>
</dbReference>
<proteinExistence type="predicted"/>
<comment type="caution">
    <text evidence="1">The sequence shown here is derived from an EMBL/GenBank/DDBJ whole genome shotgun (WGS) entry which is preliminary data.</text>
</comment>
<sequence length="362" mass="40511">MDYFCQFDADRDEDEVFYDISMAVDSKLFPNKEAAAGSSDLDPSMMLDTGEIIDTGSDYEDQHSTGHNLMLYQVVTATLSPVLMGYGSFILSQVMRSPFFLSFRALLESEKTYVVQKGDDQLNVFGEDTMGGFMEDLKKCKIIFMIGGPGSGKGTQCGKLAEKYGFTHLSTGELLRNELSSGSERSKLIRDITERGELVPSGIILELLKEAMVASLSNTKGFLIDGYPREVKQGEEFGRRIGDPHLVICMDCSADTMTNRLLQRSRSSPQADSSTTTIAKHLEAYYRASIPVVAYYETKTQLHKDFYIKSQNKKADSELELLWGKIIRFAFTLHGERGLLCIDIISIDYMLKTDYEIQETSG</sequence>
<reference evidence="1" key="1">
    <citation type="submission" date="2022-03" db="EMBL/GenBank/DDBJ databases">
        <title>Genomic analyses of argali, domestic sheep and their hybrids provide insights into chromosomal evolution, heterosis and genetic basis of agronomic traits.</title>
        <authorList>
            <person name="Li M."/>
        </authorList>
    </citation>
    <scope>NUCLEOTIDE SEQUENCE</scope>
    <source>
        <strain evidence="1">F1 hybrid</strain>
    </source>
</reference>
<protein>
    <submittedName>
        <fullName evidence="1">Uncharacterized protein</fullName>
    </submittedName>
</protein>
<evidence type="ECO:0000313" key="1">
    <source>
        <dbReference type="EMBL" id="KAI4590835.1"/>
    </source>
</evidence>
<accession>A0ACB9VN87</accession>